<reference evidence="3" key="1">
    <citation type="submission" date="2018-05" db="EMBL/GenBank/DDBJ databases">
        <authorList>
            <person name="Lanie J.A."/>
            <person name="Ng W.-L."/>
            <person name="Kazmierczak K.M."/>
            <person name="Andrzejewski T.M."/>
            <person name="Davidsen T.M."/>
            <person name="Wayne K.J."/>
            <person name="Tettelin H."/>
            <person name="Glass J.I."/>
            <person name="Rusch D."/>
            <person name="Podicherti R."/>
            <person name="Tsui H.-C.T."/>
            <person name="Winkler M.E."/>
        </authorList>
    </citation>
    <scope>NUCLEOTIDE SEQUENCE</scope>
</reference>
<dbReference type="PANTHER" id="PTHR43669:SF3">
    <property type="entry name" value="ALCOHOL DEHYDROGENASE, PUTATIVE (AFU_ORTHOLOGUE AFUA_3G03445)-RELATED"/>
    <property type="match status" value="1"/>
</dbReference>
<dbReference type="PANTHER" id="PTHR43669">
    <property type="entry name" value="5-KETO-D-GLUCONATE 5-REDUCTASE"/>
    <property type="match status" value="1"/>
</dbReference>
<evidence type="ECO:0000313" key="3">
    <source>
        <dbReference type="EMBL" id="SVA44209.1"/>
    </source>
</evidence>
<dbReference type="InterPro" id="IPR002347">
    <property type="entry name" value="SDR_fam"/>
</dbReference>
<dbReference type="EMBL" id="UINC01009888">
    <property type="protein sequence ID" value="SVA44209.1"/>
    <property type="molecule type" value="Genomic_DNA"/>
</dbReference>
<comment type="similarity">
    <text evidence="1">Belongs to the short-chain dehydrogenases/reductases (SDR) family.</text>
</comment>
<dbReference type="AlphaFoldDB" id="A0A381VV70"/>
<dbReference type="InterPro" id="IPR036291">
    <property type="entry name" value="NAD(P)-bd_dom_sf"/>
</dbReference>
<evidence type="ECO:0008006" key="4">
    <source>
        <dbReference type="Google" id="ProtNLM"/>
    </source>
</evidence>
<dbReference type="GO" id="GO:0016491">
    <property type="term" value="F:oxidoreductase activity"/>
    <property type="evidence" value="ECO:0007669"/>
    <property type="project" value="UniProtKB-KW"/>
</dbReference>
<proteinExistence type="inferred from homology"/>
<protein>
    <recommendedName>
        <fullName evidence="4">Short-chain dehydrogenase</fullName>
    </recommendedName>
</protein>
<dbReference type="PRINTS" id="PR00081">
    <property type="entry name" value="GDHRDH"/>
</dbReference>
<dbReference type="InterPro" id="IPR020904">
    <property type="entry name" value="Sc_DH/Rdtase_CS"/>
</dbReference>
<name>A0A381VV70_9ZZZZ</name>
<accession>A0A381VV70</accession>
<dbReference type="CDD" id="cd05233">
    <property type="entry name" value="SDR_c"/>
    <property type="match status" value="1"/>
</dbReference>
<gene>
    <name evidence="3" type="ORF">METZ01_LOCUS97063</name>
</gene>
<evidence type="ECO:0000256" key="2">
    <source>
        <dbReference type="ARBA" id="ARBA00023002"/>
    </source>
</evidence>
<organism evidence="3">
    <name type="scientific">marine metagenome</name>
    <dbReference type="NCBI Taxonomy" id="408172"/>
    <lineage>
        <taxon>unclassified sequences</taxon>
        <taxon>metagenomes</taxon>
        <taxon>ecological metagenomes</taxon>
    </lineage>
</organism>
<keyword evidence="2" id="KW-0560">Oxidoreductase</keyword>
<dbReference type="Pfam" id="PF00106">
    <property type="entry name" value="adh_short"/>
    <property type="match status" value="1"/>
</dbReference>
<evidence type="ECO:0000256" key="1">
    <source>
        <dbReference type="ARBA" id="ARBA00006484"/>
    </source>
</evidence>
<dbReference type="Gene3D" id="3.40.50.720">
    <property type="entry name" value="NAD(P)-binding Rossmann-like Domain"/>
    <property type="match status" value="1"/>
</dbReference>
<dbReference type="FunFam" id="3.40.50.720:FF:000084">
    <property type="entry name" value="Short-chain dehydrogenase reductase"/>
    <property type="match status" value="1"/>
</dbReference>
<dbReference type="PROSITE" id="PS00061">
    <property type="entry name" value="ADH_SHORT"/>
    <property type="match status" value="1"/>
</dbReference>
<sequence length="247" mass="26168">MSTLLAGKTAVITGASRGIGRALCKGFSQEGAVVYCAARSEAELSTLVHEINSSGNRAVAVKTDITNEQDVKQLVENASADSGKIDILIVNAGGNPYPAEVEHSDSSEWIQTITLNLTGAYICAKLAIPYLRASGSGKIIMMGSGIGHRGRIGNSAYACAKSGVWMLTRVLSEELWKDGISVNELIPGPVNTPGANQSWAQEKSPVNAIDSEWVKEPEDVVPLALFMAAQPNTGSTAQTFSMMRRDL</sequence>
<dbReference type="SUPFAM" id="SSF51735">
    <property type="entry name" value="NAD(P)-binding Rossmann-fold domains"/>
    <property type="match status" value="1"/>
</dbReference>